<feature type="domain" description="Phosphoadenosine phosphosulphate reductase" evidence="1">
    <location>
        <begin position="18"/>
        <end position="103"/>
    </location>
</feature>
<evidence type="ECO:0000259" key="1">
    <source>
        <dbReference type="Pfam" id="PF01507"/>
    </source>
</evidence>
<dbReference type="Pfam" id="PF01507">
    <property type="entry name" value="PAPS_reduct"/>
    <property type="match status" value="1"/>
</dbReference>
<dbReference type="GO" id="GO:0003824">
    <property type="term" value="F:catalytic activity"/>
    <property type="evidence" value="ECO:0007669"/>
    <property type="project" value="InterPro"/>
</dbReference>
<evidence type="ECO:0000313" key="2">
    <source>
        <dbReference type="EMBL" id="GAG76637.1"/>
    </source>
</evidence>
<reference evidence="2" key="1">
    <citation type="journal article" date="2014" name="Front. Microbiol.">
        <title>High frequency of phylogenetically diverse reductive dehalogenase-homologous genes in deep subseafloor sedimentary metagenomes.</title>
        <authorList>
            <person name="Kawai M."/>
            <person name="Futagami T."/>
            <person name="Toyoda A."/>
            <person name="Takaki Y."/>
            <person name="Nishi S."/>
            <person name="Hori S."/>
            <person name="Arai W."/>
            <person name="Tsubouchi T."/>
            <person name="Morono Y."/>
            <person name="Uchiyama I."/>
            <person name="Ito T."/>
            <person name="Fujiyama A."/>
            <person name="Inagaki F."/>
            <person name="Takami H."/>
        </authorList>
    </citation>
    <scope>NUCLEOTIDE SEQUENCE</scope>
    <source>
        <strain evidence="2">Expedition CK06-06</strain>
    </source>
</reference>
<dbReference type="SUPFAM" id="SSF52402">
    <property type="entry name" value="Adenine nucleotide alpha hydrolases-like"/>
    <property type="match status" value="1"/>
</dbReference>
<accession>X1B5Q3</accession>
<sequence>VHNYIRWHHPDVQWDYHARGFWKEVVKRGLPTRRYRWCCAIIKEAGGKGRTVITGIRHAEGTGRKKRKCFEQSKDKSKTFVNPIITWSDGEVWEYIALNNIYVSASLIIAQHHL</sequence>
<dbReference type="InterPro" id="IPR014729">
    <property type="entry name" value="Rossmann-like_a/b/a_fold"/>
</dbReference>
<dbReference type="Gene3D" id="3.40.50.620">
    <property type="entry name" value="HUPs"/>
    <property type="match status" value="1"/>
</dbReference>
<protein>
    <recommendedName>
        <fullName evidence="1">Phosphoadenosine phosphosulphate reductase domain-containing protein</fullName>
    </recommendedName>
</protein>
<dbReference type="InterPro" id="IPR002500">
    <property type="entry name" value="PAPS_reduct_dom"/>
</dbReference>
<name>X1B5Q3_9ZZZZ</name>
<dbReference type="AlphaFoldDB" id="X1B5Q3"/>
<comment type="caution">
    <text evidence="2">The sequence shown here is derived from an EMBL/GenBank/DDBJ whole genome shotgun (WGS) entry which is preliminary data.</text>
</comment>
<feature type="non-terminal residue" evidence="2">
    <location>
        <position position="1"/>
    </location>
</feature>
<proteinExistence type="predicted"/>
<organism evidence="2">
    <name type="scientific">marine sediment metagenome</name>
    <dbReference type="NCBI Taxonomy" id="412755"/>
    <lineage>
        <taxon>unclassified sequences</taxon>
        <taxon>metagenomes</taxon>
        <taxon>ecological metagenomes</taxon>
    </lineage>
</organism>
<dbReference type="EMBL" id="BART01014725">
    <property type="protein sequence ID" value="GAG76637.1"/>
    <property type="molecule type" value="Genomic_DNA"/>
</dbReference>
<gene>
    <name evidence="2" type="ORF">S01H4_29126</name>
</gene>